<dbReference type="GeneID" id="117357192"/>
<dbReference type="SMART" id="SM00712">
    <property type="entry name" value="PUR"/>
    <property type="match status" value="2"/>
</dbReference>
<dbReference type="GO" id="GO:0032422">
    <property type="term" value="F:purine-rich negative regulatory element binding"/>
    <property type="evidence" value="ECO:0007669"/>
    <property type="project" value="InterPro"/>
</dbReference>
<protein>
    <submittedName>
        <fullName evidence="7">Transcriptional activator protein Pur-alpha-like</fullName>
    </submittedName>
</protein>
<dbReference type="InterPro" id="IPR006628">
    <property type="entry name" value="PUR-bd_fam"/>
</dbReference>
<name>A0A6P8Q000_GEOSA</name>
<dbReference type="PANTHER" id="PTHR12611:SF2">
    <property type="entry name" value="TRANSCRIPTIONAL ACTIVATOR PROTEIN PUR-ALPHA"/>
    <property type="match status" value="1"/>
</dbReference>
<evidence type="ECO:0000256" key="1">
    <source>
        <dbReference type="ARBA" id="ARBA00004123"/>
    </source>
</evidence>
<dbReference type="FunFam" id="3.10.450.700:FF:000001">
    <property type="entry name" value="Purine-rich element binding protein A"/>
    <property type="match status" value="1"/>
</dbReference>
<dbReference type="Gene3D" id="3.10.450.700">
    <property type="match status" value="1"/>
</dbReference>
<gene>
    <name evidence="7" type="primary">LOC117357192</name>
</gene>
<evidence type="ECO:0000256" key="5">
    <source>
        <dbReference type="SAM" id="MobiDB-lite"/>
    </source>
</evidence>
<keyword evidence="6" id="KW-1185">Reference proteome</keyword>
<reference evidence="7" key="1">
    <citation type="submission" date="2025-08" db="UniProtKB">
        <authorList>
            <consortium name="RefSeq"/>
        </authorList>
    </citation>
    <scope>IDENTIFICATION</scope>
</reference>
<dbReference type="Gene3D" id="3.30.2450.30">
    <property type="match status" value="1"/>
</dbReference>
<keyword evidence="4" id="KW-0539">Nucleus</keyword>
<dbReference type="GO" id="GO:0000981">
    <property type="term" value="F:DNA-binding transcription factor activity, RNA polymerase II-specific"/>
    <property type="evidence" value="ECO:0007669"/>
    <property type="project" value="TreeGrafter"/>
</dbReference>
<evidence type="ECO:0000313" key="6">
    <source>
        <dbReference type="Proteomes" id="UP000515159"/>
    </source>
</evidence>
<evidence type="ECO:0000256" key="3">
    <source>
        <dbReference type="ARBA" id="ARBA00023125"/>
    </source>
</evidence>
<dbReference type="KEGG" id="gsh:117357192"/>
<evidence type="ECO:0000256" key="4">
    <source>
        <dbReference type="ARBA" id="ARBA00023242"/>
    </source>
</evidence>
<accession>A0A6P8Q000</accession>
<sequence length="189" mass="21915">MGNRQEAEQEEFLVCENRKYYLDLKENQRGRFLRVRQMLNCGLGLGTVQGQTIALPVQGLIEFRNALAKLIDDYSVEEEPAELFEGTLLTMDNKRFFFDMGTNKYGVFLRVSEVKPTYRNSITVPHKVWAKFGHTFFKYAKDMCKIQDKQHKKRQAKQHAPLGPPACGPRRQRRGLRRSQCPPRTVSSC</sequence>
<comment type="subcellular location">
    <subcellularLocation>
        <location evidence="1">Nucleus</location>
    </subcellularLocation>
</comment>
<dbReference type="GO" id="GO:0005634">
    <property type="term" value="C:nucleus"/>
    <property type="evidence" value="ECO:0007669"/>
    <property type="project" value="UniProtKB-SubCell"/>
</dbReference>
<keyword evidence="3" id="KW-0238">DNA-binding</keyword>
<feature type="region of interest" description="Disordered" evidence="5">
    <location>
        <begin position="148"/>
        <end position="189"/>
    </location>
</feature>
<dbReference type="PANTHER" id="PTHR12611">
    <property type="entry name" value="PUR-TRANSCRIPTIONAL ACTIVATOR"/>
    <property type="match status" value="1"/>
</dbReference>
<comment type="similarity">
    <text evidence="2">Belongs to the PUR DNA-binding protein family.</text>
</comment>
<evidence type="ECO:0000256" key="2">
    <source>
        <dbReference type="ARBA" id="ARBA00009251"/>
    </source>
</evidence>
<dbReference type="GO" id="GO:0000977">
    <property type="term" value="F:RNA polymerase II transcription regulatory region sequence-specific DNA binding"/>
    <property type="evidence" value="ECO:0007669"/>
    <property type="project" value="InterPro"/>
</dbReference>
<organism evidence="6 7">
    <name type="scientific">Geotrypetes seraphini</name>
    <name type="common">Gaboon caecilian</name>
    <name type="synonym">Caecilia seraphini</name>
    <dbReference type="NCBI Taxonomy" id="260995"/>
    <lineage>
        <taxon>Eukaryota</taxon>
        <taxon>Metazoa</taxon>
        <taxon>Chordata</taxon>
        <taxon>Craniata</taxon>
        <taxon>Vertebrata</taxon>
        <taxon>Euteleostomi</taxon>
        <taxon>Amphibia</taxon>
        <taxon>Gymnophiona</taxon>
        <taxon>Geotrypetes</taxon>
    </lineage>
</organism>
<evidence type="ECO:0000313" key="7">
    <source>
        <dbReference type="RefSeq" id="XP_033793457.1"/>
    </source>
</evidence>
<dbReference type="RefSeq" id="XP_033793457.1">
    <property type="nucleotide sequence ID" value="XM_033937566.1"/>
</dbReference>
<dbReference type="AlphaFoldDB" id="A0A6P8Q000"/>
<dbReference type="Proteomes" id="UP000515159">
    <property type="component" value="Chromosome 3"/>
</dbReference>
<proteinExistence type="inferred from homology"/>
<dbReference type="InParanoid" id="A0A6P8Q000"/>
<dbReference type="Pfam" id="PF04845">
    <property type="entry name" value="PurA"/>
    <property type="match status" value="1"/>
</dbReference>